<feature type="repeat" description="ANK" evidence="12">
    <location>
        <begin position="334"/>
        <end position="358"/>
    </location>
</feature>
<dbReference type="Pfam" id="PF12796">
    <property type="entry name" value="Ank_2"/>
    <property type="match status" value="4"/>
</dbReference>
<dbReference type="Pfam" id="PF13857">
    <property type="entry name" value="Ank_5"/>
    <property type="match status" value="1"/>
</dbReference>
<dbReference type="PROSITE" id="PS50297">
    <property type="entry name" value="ANK_REP_REGION"/>
    <property type="match status" value="9"/>
</dbReference>
<feature type="transmembrane region" description="Helical" evidence="13">
    <location>
        <begin position="1016"/>
        <end position="1038"/>
    </location>
</feature>
<evidence type="ECO:0000313" key="15">
    <source>
        <dbReference type="EMBL" id="CAK8698015.1"/>
    </source>
</evidence>
<gene>
    <name evidence="15" type="ORF">CVLEPA_LOCUS31487</name>
</gene>
<evidence type="ECO:0000259" key="14">
    <source>
        <dbReference type="Pfam" id="PF00520"/>
    </source>
</evidence>
<feature type="repeat" description="ANK" evidence="12">
    <location>
        <begin position="538"/>
        <end position="562"/>
    </location>
</feature>
<dbReference type="SUPFAM" id="SSF48403">
    <property type="entry name" value="Ankyrin repeat"/>
    <property type="match status" value="3"/>
</dbReference>
<protein>
    <recommendedName>
        <fullName evidence="14">Ion transport domain-containing protein</fullName>
    </recommendedName>
</protein>
<evidence type="ECO:0000256" key="5">
    <source>
        <dbReference type="ARBA" id="ARBA00022737"/>
    </source>
</evidence>
<evidence type="ECO:0000256" key="6">
    <source>
        <dbReference type="ARBA" id="ARBA00022989"/>
    </source>
</evidence>
<evidence type="ECO:0000256" key="1">
    <source>
        <dbReference type="ARBA" id="ARBA00004141"/>
    </source>
</evidence>
<dbReference type="InterPro" id="IPR005821">
    <property type="entry name" value="Ion_trans_dom"/>
</dbReference>
<dbReference type="InterPro" id="IPR052076">
    <property type="entry name" value="TRP_cation_channel"/>
</dbReference>
<evidence type="ECO:0000256" key="13">
    <source>
        <dbReference type="SAM" id="Phobius"/>
    </source>
</evidence>
<dbReference type="Pfam" id="PF00023">
    <property type="entry name" value="Ank"/>
    <property type="match status" value="3"/>
</dbReference>
<organism evidence="15 16">
    <name type="scientific">Clavelina lepadiformis</name>
    <name type="common">Light-bulb sea squirt</name>
    <name type="synonym">Ascidia lepadiformis</name>
    <dbReference type="NCBI Taxonomy" id="159417"/>
    <lineage>
        <taxon>Eukaryota</taxon>
        <taxon>Metazoa</taxon>
        <taxon>Chordata</taxon>
        <taxon>Tunicata</taxon>
        <taxon>Ascidiacea</taxon>
        <taxon>Aplousobranchia</taxon>
        <taxon>Clavelinidae</taxon>
        <taxon>Clavelina</taxon>
    </lineage>
</organism>
<keyword evidence="16" id="KW-1185">Reference proteome</keyword>
<keyword evidence="6 13" id="KW-1133">Transmembrane helix</keyword>
<keyword evidence="9 13" id="KW-0472">Membrane</keyword>
<feature type="repeat" description="ANK" evidence="12">
    <location>
        <begin position="572"/>
        <end position="604"/>
    </location>
</feature>
<name>A0ABP0H1Y2_CLALP</name>
<dbReference type="PANTHER" id="PTHR47143:SF3">
    <property type="entry name" value="PWWP DOMAIN-CONTAINING PROTEIN"/>
    <property type="match status" value="1"/>
</dbReference>
<evidence type="ECO:0000256" key="11">
    <source>
        <dbReference type="ARBA" id="ARBA00036634"/>
    </source>
</evidence>
<evidence type="ECO:0000256" key="12">
    <source>
        <dbReference type="PROSITE-ProRule" id="PRU00023"/>
    </source>
</evidence>
<comment type="subcellular location">
    <subcellularLocation>
        <location evidence="1">Membrane</location>
        <topology evidence="1">Multi-pass membrane protein</topology>
    </subcellularLocation>
</comment>
<dbReference type="EMBL" id="CAWYQH010000174">
    <property type="protein sequence ID" value="CAK8698015.1"/>
    <property type="molecule type" value="Genomic_DNA"/>
</dbReference>
<proteinExistence type="predicted"/>
<evidence type="ECO:0000313" key="16">
    <source>
        <dbReference type="Proteomes" id="UP001642483"/>
    </source>
</evidence>
<feature type="repeat" description="ANK" evidence="12">
    <location>
        <begin position="258"/>
        <end position="290"/>
    </location>
</feature>
<dbReference type="InterPro" id="IPR036770">
    <property type="entry name" value="Ankyrin_rpt-contain_sf"/>
</dbReference>
<feature type="domain" description="Ion transport" evidence="14">
    <location>
        <begin position="870"/>
        <end position="1128"/>
    </location>
</feature>
<keyword evidence="7 12" id="KW-0040">ANK repeat</keyword>
<feature type="repeat" description="ANK" evidence="12">
    <location>
        <begin position="369"/>
        <end position="401"/>
    </location>
</feature>
<feature type="repeat" description="ANK" evidence="12">
    <location>
        <begin position="291"/>
        <end position="313"/>
    </location>
</feature>
<dbReference type="Gene3D" id="1.25.40.20">
    <property type="entry name" value="Ankyrin repeat-containing domain"/>
    <property type="match status" value="6"/>
</dbReference>
<evidence type="ECO:0000256" key="2">
    <source>
        <dbReference type="ARBA" id="ARBA00022448"/>
    </source>
</evidence>
<evidence type="ECO:0000256" key="3">
    <source>
        <dbReference type="ARBA" id="ARBA00022606"/>
    </source>
</evidence>
<keyword evidence="2" id="KW-0813">Transport</keyword>
<feature type="transmembrane region" description="Helical" evidence="13">
    <location>
        <begin position="844"/>
        <end position="864"/>
    </location>
</feature>
<dbReference type="Proteomes" id="UP001642483">
    <property type="component" value="Unassembled WGS sequence"/>
</dbReference>
<reference evidence="15 16" key="1">
    <citation type="submission" date="2024-02" db="EMBL/GenBank/DDBJ databases">
        <authorList>
            <person name="Daric V."/>
            <person name="Darras S."/>
        </authorList>
    </citation>
    <scope>NUCLEOTIDE SEQUENCE [LARGE SCALE GENOMIC DNA]</scope>
</reference>
<keyword evidence="4 13" id="KW-0812">Transmembrane</keyword>
<dbReference type="Pfam" id="PF00520">
    <property type="entry name" value="Ion_trans"/>
    <property type="match status" value="1"/>
</dbReference>
<dbReference type="SMART" id="SM00248">
    <property type="entry name" value="ANK"/>
    <property type="match status" value="17"/>
</dbReference>
<evidence type="ECO:0000256" key="9">
    <source>
        <dbReference type="ARBA" id="ARBA00023136"/>
    </source>
</evidence>
<dbReference type="PROSITE" id="PS50088">
    <property type="entry name" value="ANK_REPEAT"/>
    <property type="match status" value="10"/>
</dbReference>
<dbReference type="PANTHER" id="PTHR47143">
    <property type="entry name" value="TRANSIENT RECEPTOR POTENTIAL CATION CHANNEL PROTEIN PAINLESS"/>
    <property type="match status" value="1"/>
</dbReference>
<feature type="repeat" description="ANK" evidence="12">
    <location>
        <begin position="435"/>
        <end position="467"/>
    </location>
</feature>
<comment type="caution">
    <text evidence="15">The sequence shown here is derived from an EMBL/GenBank/DDBJ whole genome shotgun (WGS) entry which is preliminary data.</text>
</comment>
<evidence type="ECO:0000256" key="8">
    <source>
        <dbReference type="ARBA" id="ARBA00023065"/>
    </source>
</evidence>
<evidence type="ECO:0000256" key="4">
    <source>
        <dbReference type="ARBA" id="ARBA00022692"/>
    </source>
</evidence>
<keyword evidence="3" id="KW-0716">Sensory transduction</keyword>
<keyword evidence="10" id="KW-0407">Ion channel</keyword>
<accession>A0ABP0H1Y2</accession>
<feature type="repeat" description="ANK" evidence="12">
    <location>
        <begin position="504"/>
        <end position="527"/>
    </location>
</feature>
<feature type="repeat" description="ANK" evidence="12">
    <location>
        <begin position="402"/>
        <end position="434"/>
    </location>
</feature>
<feature type="transmembrane region" description="Helical" evidence="13">
    <location>
        <begin position="1093"/>
        <end position="1118"/>
    </location>
</feature>
<evidence type="ECO:0000256" key="10">
    <source>
        <dbReference type="ARBA" id="ARBA00023303"/>
    </source>
</evidence>
<keyword evidence="8" id="KW-0406">Ion transport</keyword>
<feature type="transmembrane region" description="Helical" evidence="13">
    <location>
        <begin position="975"/>
        <end position="996"/>
    </location>
</feature>
<evidence type="ECO:0000256" key="7">
    <source>
        <dbReference type="ARBA" id="ARBA00023043"/>
    </source>
</evidence>
<keyword evidence="5" id="KW-0677">Repeat</keyword>
<feature type="repeat" description="ANK" evidence="12">
    <location>
        <begin position="638"/>
        <end position="670"/>
    </location>
</feature>
<dbReference type="InterPro" id="IPR002110">
    <property type="entry name" value="Ankyrin_rpt"/>
</dbReference>
<feature type="transmembrane region" description="Helical" evidence="13">
    <location>
        <begin position="913"/>
        <end position="934"/>
    </location>
</feature>
<comment type="catalytic activity">
    <reaction evidence="11">
        <text>Ca(2+)(in) = Ca(2+)(out)</text>
        <dbReference type="Rhea" id="RHEA:29671"/>
        <dbReference type="ChEBI" id="CHEBI:29108"/>
    </reaction>
</comment>
<sequence length="1255" mass="142392">MDVELQKWNFQESVKSTTWQNYEVFPQKRSTHRHTPHKSLHKAVREGDLEYVEAMLKEIHKEVDTLPLPNLQYKYLFQKLNAKDQKGWTALHYATMKNYTEICEALYKYSKLSVRTAFSLMMDEALDDSQLDLCAQTNDGATAFHFAAQGNKLLQNKNILEGAGDGLEKMLNKALNEQDCLSKLIEWHTGKKIELMKDSNKMTPLHWACKKNNPIAAVKLLGYDNRKRNKPACAKEILKAIMKKTNAIPSLLNCLDVNNMSPLHHCAIHHANETAEILIKLGADLRLQNRHGETPLHCAVAEGNIPLCNYIIEYTEKTQGGCALENIIEITDNQGNTALHTAAQKSCSVVVGALLQHGNATLIKQYNKYGDTALHLAATSGSLRIIKKLIESQMSVHFTNNIRRTAVHAAAKYDHHEIVKYLVERGASLEEIDSDQRTPLLLAAYYGNLNTLTYLLKTNCNLLVTDIEDKTCLHLAVIANREKVLQHILANDGEGELINKADHDGNTPLHLSAMHGCPKTIQVVLQHPKCNTKIKNEKGRCAIHLAATNGHDEILNILLKKNPSSIHTKDEDGNTPLIAACIAGDVSAVKCLIKHRANLEERNCDKHNALCTCAVNDFSRTAKVLIQAGAKFDFSESDSTSPLHLACINGSSNMVQLLLKFGAFVSLPDNDGNRPLELAIKHGHKNCAKLILESPKWKAALRSAKCKTTETGEISTPLRQLIKTMPDIAEVVFNRCTTISPNLGPEDEDYNVEFDFEFLDDVYTSTCWEYYMEGEAALMAANPPCFEGNQLVTDMTKPYCDDNKILRDAHPLAIMAENKNTPLLSHPLVNVLLHYKWKRYGRTIYYTLLSIYAVFLLSITFYLLSLPPPYAVMINGTGVDACFIVKQNNDQIWKDSNCECCQYGSYKNTFQTIFMILTVLLAGISLIKEVFQLLQSKLAYFREFDNYIEVTAYGLAIVVVINWDETSQVTGVKQVWQWQLGAVCLLTCWINLALFLRKLPSLGIYVIMVVDILKTFSKFFVSFLVYILGFSIFFYMLLQNQDIFQTWWQSLIKVTVMMIGELDYGDIFFTDDPFCNTTATNCYSNALVYYPEITYIVFVLFLIVLPIIIMNLLVGLAVDDIKLVQQHAARQKMAMQIKLALDVEFLLPEMLRRHLSIYKYKIYPNKYIKKNWLIRFLFEDDNTRSDNIARSLLAEKETRDIMIDQHNETRRHNKRITTKLVDLLMQSKRLSESVAQLANQIQAEQNEQPQLSHKF</sequence>